<dbReference type="InterPro" id="IPR011104">
    <property type="entry name" value="Hpr_kin/Pase_C"/>
</dbReference>
<feature type="domain" description="HPr kinase/phosphorylase C-terminal" evidence="2">
    <location>
        <begin position="20"/>
        <end position="98"/>
    </location>
</feature>
<dbReference type="RefSeq" id="WP_197280809.1">
    <property type="nucleotide sequence ID" value="NZ_LGSZ01000048.1"/>
</dbReference>
<accession>A0A0N1F5C2</accession>
<dbReference type="GO" id="GO:0005524">
    <property type="term" value="F:ATP binding"/>
    <property type="evidence" value="ECO:0007669"/>
    <property type="project" value="InterPro"/>
</dbReference>
<dbReference type="Pfam" id="PF07475">
    <property type="entry name" value="Hpr_kinase_C"/>
    <property type="match status" value="1"/>
</dbReference>
<evidence type="ECO:0000313" key="3">
    <source>
        <dbReference type="EMBL" id="KPH79808.1"/>
    </source>
</evidence>
<dbReference type="PATRIC" id="fig|1526658.3.peg.129"/>
<dbReference type="SUPFAM" id="SSF53795">
    <property type="entry name" value="PEP carboxykinase-like"/>
    <property type="match status" value="1"/>
</dbReference>
<gene>
    <name evidence="3" type="ORF">AE618_16910</name>
</gene>
<name>A0A0N1F5C2_9HYPH</name>
<sequence length="163" mass="17224">MTQNTDPLPTHPDDGRSPARVHATTVAIGEAGVLIRGPSGAGKSVLALALIDQARWAGLFARLVADDRTSLTVHGGRLLARPVAPLEGLIERRGLGLTPEPHLAGVVVRLVVDLSATEPARMPQPEDLVERLAGIDLPRLTVMGRAGDERTVLAGLRLFMDDG</sequence>
<dbReference type="AlphaFoldDB" id="A0A0N1F5C2"/>
<proteinExistence type="predicted"/>
<dbReference type="CDD" id="cd01918">
    <property type="entry name" value="HprK_C"/>
    <property type="match status" value="1"/>
</dbReference>
<evidence type="ECO:0000259" key="2">
    <source>
        <dbReference type="Pfam" id="PF07475"/>
    </source>
</evidence>
<dbReference type="Proteomes" id="UP000037822">
    <property type="component" value="Unassembled WGS sequence"/>
</dbReference>
<organism evidence="3 4">
    <name type="scientific">Bosea vaviloviae</name>
    <dbReference type="NCBI Taxonomy" id="1526658"/>
    <lineage>
        <taxon>Bacteria</taxon>
        <taxon>Pseudomonadati</taxon>
        <taxon>Pseudomonadota</taxon>
        <taxon>Alphaproteobacteria</taxon>
        <taxon>Hyphomicrobiales</taxon>
        <taxon>Boseaceae</taxon>
        <taxon>Bosea</taxon>
    </lineage>
</organism>
<dbReference type="GO" id="GO:0006109">
    <property type="term" value="P:regulation of carbohydrate metabolic process"/>
    <property type="evidence" value="ECO:0007669"/>
    <property type="project" value="InterPro"/>
</dbReference>
<protein>
    <recommendedName>
        <fullName evidence="2">HPr kinase/phosphorylase C-terminal domain-containing protein</fullName>
    </recommendedName>
</protein>
<evidence type="ECO:0000313" key="4">
    <source>
        <dbReference type="Proteomes" id="UP000037822"/>
    </source>
</evidence>
<reference evidence="3 4" key="1">
    <citation type="submission" date="2015-07" db="EMBL/GenBank/DDBJ databases">
        <title>Whole genome sequencing of Bosea vaviloviae isolated from cave pool.</title>
        <authorList>
            <person name="Tan N.E.H."/>
            <person name="Lee Y.P."/>
            <person name="Gan H.M."/>
            <person name="Barton H."/>
            <person name="Savka M.A."/>
        </authorList>
    </citation>
    <scope>NUCLEOTIDE SEQUENCE [LARGE SCALE GENOMIC DNA]</scope>
    <source>
        <strain evidence="3 4">SD260</strain>
    </source>
</reference>
<keyword evidence="4" id="KW-1185">Reference proteome</keyword>
<evidence type="ECO:0000256" key="1">
    <source>
        <dbReference type="SAM" id="MobiDB-lite"/>
    </source>
</evidence>
<comment type="caution">
    <text evidence="3">The sequence shown here is derived from an EMBL/GenBank/DDBJ whole genome shotgun (WGS) entry which is preliminary data.</text>
</comment>
<dbReference type="EMBL" id="LGSZ01000048">
    <property type="protein sequence ID" value="KPH79808.1"/>
    <property type="molecule type" value="Genomic_DNA"/>
</dbReference>
<feature type="region of interest" description="Disordered" evidence="1">
    <location>
        <begin position="1"/>
        <end position="20"/>
    </location>
</feature>
<dbReference type="InterPro" id="IPR027417">
    <property type="entry name" value="P-loop_NTPase"/>
</dbReference>
<dbReference type="GO" id="GO:0000155">
    <property type="term" value="F:phosphorelay sensor kinase activity"/>
    <property type="evidence" value="ECO:0007669"/>
    <property type="project" value="InterPro"/>
</dbReference>
<dbReference type="Gene3D" id="3.40.50.300">
    <property type="entry name" value="P-loop containing nucleotide triphosphate hydrolases"/>
    <property type="match status" value="1"/>
</dbReference>